<comment type="catalytic activity">
    <reaction evidence="6">
        <text>glutathione = L-cysteinylglycine + 5-oxo-L-proline</text>
        <dbReference type="Rhea" id="RHEA:47724"/>
        <dbReference type="ChEBI" id="CHEBI:57925"/>
        <dbReference type="ChEBI" id="CHEBI:58402"/>
        <dbReference type="ChEBI" id="CHEBI:61694"/>
        <dbReference type="EC" id="4.3.2.7"/>
    </reaction>
</comment>
<name>A0A3P7PGQ8_9BILA</name>
<dbReference type="PANTHER" id="PTHR12192">
    <property type="entry name" value="CATION TRANSPORT PROTEIN CHAC-RELATED"/>
    <property type="match status" value="1"/>
</dbReference>
<evidence type="ECO:0000313" key="8">
    <source>
        <dbReference type="Proteomes" id="UP000271098"/>
    </source>
</evidence>
<proteinExistence type="inferred from homology"/>
<dbReference type="CDD" id="cd06661">
    <property type="entry name" value="GGCT_like"/>
    <property type="match status" value="1"/>
</dbReference>
<keyword evidence="3" id="KW-0456">Lyase</keyword>
<dbReference type="Gene3D" id="3.10.490.10">
    <property type="entry name" value="Gamma-glutamyl cyclotransferase-like"/>
    <property type="match status" value="1"/>
</dbReference>
<evidence type="ECO:0000313" key="7">
    <source>
        <dbReference type="EMBL" id="VDN19212.1"/>
    </source>
</evidence>
<evidence type="ECO:0000256" key="1">
    <source>
        <dbReference type="ARBA" id="ARBA00009662"/>
    </source>
</evidence>
<evidence type="ECO:0000256" key="6">
    <source>
        <dbReference type="ARBA" id="ARBA00048073"/>
    </source>
</evidence>
<dbReference type="GO" id="GO:0061928">
    <property type="term" value="F:glutathione specific gamma-glutamylcyclotransferase activity"/>
    <property type="evidence" value="ECO:0007669"/>
    <property type="project" value="UniProtKB-EC"/>
</dbReference>
<dbReference type="InterPro" id="IPR006840">
    <property type="entry name" value="ChaC"/>
</dbReference>
<protein>
    <recommendedName>
        <fullName evidence="2">glutathione-specific gamma-glutamylcyclotransferase</fullName>
        <ecNumber evidence="2">4.3.2.7</ecNumber>
    </recommendedName>
    <alternativeName>
        <fullName evidence="4">Cation transport regulator-like protein 2</fullName>
    </alternativeName>
</protein>
<dbReference type="Proteomes" id="UP000271098">
    <property type="component" value="Unassembled WGS sequence"/>
</dbReference>
<organism evidence="7 8">
    <name type="scientific">Gongylonema pulchrum</name>
    <dbReference type="NCBI Taxonomy" id="637853"/>
    <lineage>
        <taxon>Eukaryota</taxon>
        <taxon>Metazoa</taxon>
        <taxon>Ecdysozoa</taxon>
        <taxon>Nematoda</taxon>
        <taxon>Chromadorea</taxon>
        <taxon>Rhabditida</taxon>
        <taxon>Spirurina</taxon>
        <taxon>Spiruromorpha</taxon>
        <taxon>Spiruroidea</taxon>
        <taxon>Gongylonematidae</taxon>
        <taxon>Gongylonema</taxon>
    </lineage>
</organism>
<accession>A0A3P7PGQ8</accession>
<comment type="similarity">
    <text evidence="1">Belongs to the gamma-glutamylcyclotransferase family. ChaC subfamily.</text>
</comment>
<evidence type="ECO:0000256" key="2">
    <source>
        <dbReference type="ARBA" id="ARBA00012344"/>
    </source>
</evidence>
<comment type="function">
    <text evidence="5">Catalyzes the cleavage of glutathione into 5-oxo-L-proline and a Cys-Gly dipeptide. Acts specifically on glutathione, but not on other gamma-glutamyl peptides.</text>
</comment>
<dbReference type="GO" id="GO:0005737">
    <property type="term" value="C:cytoplasm"/>
    <property type="evidence" value="ECO:0007669"/>
    <property type="project" value="TreeGrafter"/>
</dbReference>
<dbReference type="InterPro" id="IPR036568">
    <property type="entry name" value="GGCT-like_sf"/>
</dbReference>
<dbReference type="OrthoDB" id="1933483at2759"/>
<dbReference type="GO" id="GO:0006751">
    <property type="term" value="P:glutathione catabolic process"/>
    <property type="evidence" value="ECO:0007669"/>
    <property type="project" value="InterPro"/>
</dbReference>
<reference evidence="7 8" key="1">
    <citation type="submission" date="2018-11" db="EMBL/GenBank/DDBJ databases">
        <authorList>
            <consortium name="Pathogen Informatics"/>
        </authorList>
    </citation>
    <scope>NUCLEOTIDE SEQUENCE [LARGE SCALE GENOMIC DNA]</scope>
</reference>
<dbReference type="Pfam" id="PF04752">
    <property type="entry name" value="ChaC"/>
    <property type="match status" value="1"/>
</dbReference>
<gene>
    <name evidence="7" type="ORF">GPUH_LOCUS11763</name>
</gene>
<dbReference type="InterPro" id="IPR013024">
    <property type="entry name" value="GGCT-like"/>
</dbReference>
<evidence type="ECO:0000256" key="4">
    <source>
        <dbReference type="ARBA" id="ARBA00043195"/>
    </source>
</evidence>
<keyword evidence="8" id="KW-1185">Reference proteome</keyword>
<evidence type="ECO:0000256" key="5">
    <source>
        <dbReference type="ARBA" id="ARBA00045227"/>
    </source>
</evidence>
<dbReference type="AlphaFoldDB" id="A0A3P7PGQ8"/>
<dbReference type="SUPFAM" id="SSF110857">
    <property type="entry name" value="Gamma-glutamyl cyclotransferase-like"/>
    <property type="match status" value="1"/>
</dbReference>
<sequence length="205" mass="23328">MSLEMWLFGYGSLLWYTDFPYRRVVAGVVHGYSRRFWQLSPDHRGTPSNPGRTVTLVEDKDGSCWGLAYDVAEEHASDTIKYLNEREKAGYLRKEVEFHPDDGSPSFYVNVYLAALEQNPYYTGPTDDSDVVETIMSARGRSGTNIEYALRLAQCVHRLAPHFNDEYLFGIEQKILDNCRQLNVHDDCLAECVADYSYSDGVAGE</sequence>
<evidence type="ECO:0000256" key="3">
    <source>
        <dbReference type="ARBA" id="ARBA00023239"/>
    </source>
</evidence>
<dbReference type="EC" id="4.3.2.7" evidence="2"/>
<dbReference type="PANTHER" id="PTHR12192:SF2">
    <property type="entry name" value="GLUTATHIONE-SPECIFIC GAMMA-GLUTAMYLCYCLOTRANSFERASE 2"/>
    <property type="match status" value="1"/>
</dbReference>
<dbReference type="EMBL" id="UYRT01078785">
    <property type="protein sequence ID" value="VDN19212.1"/>
    <property type="molecule type" value="Genomic_DNA"/>
</dbReference>